<dbReference type="InterPro" id="IPR018640">
    <property type="entry name" value="DUF2063"/>
</dbReference>
<reference evidence="2 3" key="1">
    <citation type="submission" date="2019-03" db="EMBL/GenBank/DDBJ databases">
        <title>Metabolic reconstructions from genomes of highly enriched 'Candidatus Accumulibacter' and 'Candidatus Competibacter' bioreactor populations.</title>
        <authorList>
            <person name="Annavajhala M.K."/>
            <person name="Welles L."/>
            <person name="Abbas B."/>
            <person name="Sorokin D."/>
            <person name="Park H."/>
            <person name="Van Loosdrecht M."/>
            <person name="Chandran K."/>
        </authorList>
    </citation>
    <scope>NUCLEOTIDE SEQUENCE [LARGE SCALE GENOMIC DNA]</scope>
    <source>
        <strain evidence="2 3">SBR_G</strain>
    </source>
</reference>
<evidence type="ECO:0000313" key="2">
    <source>
        <dbReference type="EMBL" id="NMQ21186.1"/>
    </source>
</evidence>
<dbReference type="Pfam" id="PF09836">
    <property type="entry name" value="DUF2063"/>
    <property type="match status" value="1"/>
</dbReference>
<feature type="domain" description="Putative DNA-binding" evidence="1">
    <location>
        <begin position="5"/>
        <end position="99"/>
    </location>
</feature>
<dbReference type="Gene3D" id="1.10.150.690">
    <property type="entry name" value="DUF2063"/>
    <property type="match status" value="1"/>
</dbReference>
<protein>
    <submittedName>
        <fullName evidence="2">DUF2063 domain-containing protein</fullName>
    </submittedName>
</protein>
<evidence type="ECO:0000259" key="1">
    <source>
        <dbReference type="Pfam" id="PF09836"/>
    </source>
</evidence>
<accession>A0ABX1TTA9</accession>
<sequence length="158" mass="17320">MRLAELQTRMRQTLLTGGSPDPELLALLADPPPQRERRLAVYRNNVRHALLSVLDAAFPVVRELIGADCFSATTLAFIAQRPPHVPALYAYGGELPGFLADFAPLAELPWLADVARLEWARNEALFAADREPLSPNQLATVPVAELPGLRLGLHPSAW</sequence>
<dbReference type="RefSeq" id="WP_169250455.1">
    <property type="nucleotide sequence ID" value="NZ_SPMZ01000079.1"/>
</dbReference>
<proteinExistence type="predicted"/>
<organism evidence="2 3">
    <name type="scientific">Candidatus Competibacter phosphatis</name>
    <dbReference type="NCBI Taxonomy" id="221280"/>
    <lineage>
        <taxon>Bacteria</taxon>
        <taxon>Pseudomonadati</taxon>
        <taxon>Pseudomonadota</taxon>
        <taxon>Gammaproteobacteria</taxon>
        <taxon>Candidatus Competibacteraceae</taxon>
        <taxon>Candidatus Competibacter</taxon>
    </lineage>
</organism>
<gene>
    <name evidence="2" type="ORF">E4P82_19485</name>
</gene>
<evidence type="ECO:0000313" key="3">
    <source>
        <dbReference type="Proteomes" id="UP000760480"/>
    </source>
</evidence>
<dbReference type="InterPro" id="IPR044922">
    <property type="entry name" value="DUF2063_N_sf"/>
</dbReference>
<keyword evidence="3" id="KW-1185">Reference proteome</keyword>
<dbReference type="Proteomes" id="UP000760480">
    <property type="component" value="Unassembled WGS sequence"/>
</dbReference>
<feature type="non-terminal residue" evidence="2">
    <location>
        <position position="158"/>
    </location>
</feature>
<name>A0ABX1TTA9_9GAMM</name>
<comment type="caution">
    <text evidence="2">The sequence shown here is derived from an EMBL/GenBank/DDBJ whole genome shotgun (WGS) entry which is preliminary data.</text>
</comment>
<dbReference type="EMBL" id="SPMZ01000079">
    <property type="protein sequence ID" value="NMQ21186.1"/>
    <property type="molecule type" value="Genomic_DNA"/>
</dbReference>